<keyword evidence="2" id="KW-1185">Reference proteome</keyword>
<dbReference type="HOGENOM" id="CLU_2781456_0_0_1"/>
<sequence>MYVLEVNGELQRERLNVWLRELGDVDEPLANDEDVHIGETDAESRQFVLQLLRAYRTTTENIHLSLRSI</sequence>
<dbReference type="EMBL" id="ANIZ01003467">
    <property type="protein sequence ID" value="ETI33405.1"/>
    <property type="molecule type" value="Genomic_DNA"/>
</dbReference>
<gene>
    <name evidence="1" type="ORF">F443_19918</name>
</gene>
<evidence type="ECO:0000313" key="1">
    <source>
        <dbReference type="EMBL" id="ETI33405.1"/>
    </source>
</evidence>
<dbReference type="Proteomes" id="UP000018721">
    <property type="component" value="Unassembled WGS sequence"/>
</dbReference>
<comment type="caution">
    <text evidence="1">The sequence shown here is derived from an EMBL/GenBank/DDBJ whole genome shotgun (WGS) entry which is preliminary data.</text>
</comment>
<dbReference type="AlphaFoldDB" id="V9E2T9"/>
<organism evidence="1 2">
    <name type="scientific">Phytophthora nicotianae P1569</name>
    <dbReference type="NCBI Taxonomy" id="1317065"/>
    <lineage>
        <taxon>Eukaryota</taxon>
        <taxon>Sar</taxon>
        <taxon>Stramenopiles</taxon>
        <taxon>Oomycota</taxon>
        <taxon>Peronosporomycetes</taxon>
        <taxon>Peronosporales</taxon>
        <taxon>Peronosporaceae</taxon>
        <taxon>Phytophthora</taxon>
    </lineage>
</organism>
<evidence type="ECO:0000313" key="2">
    <source>
        <dbReference type="Proteomes" id="UP000018721"/>
    </source>
</evidence>
<proteinExistence type="predicted"/>
<protein>
    <submittedName>
        <fullName evidence="1">Uncharacterized protein</fullName>
    </submittedName>
</protein>
<reference evidence="1 2" key="1">
    <citation type="submission" date="2013-11" db="EMBL/GenBank/DDBJ databases">
        <title>The Genome Sequence of Phytophthora parasitica P1569.</title>
        <authorList>
            <consortium name="The Broad Institute Genomics Platform"/>
            <person name="Russ C."/>
            <person name="Tyler B."/>
            <person name="Panabieres F."/>
            <person name="Shan W."/>
            <person name="Tripathy S."/>
            <person name="Grunwald N."/>
            <person name="Machado M."/>
            <person name="Johnson C.S."/>
            <person name="Arredondo F."/>
            <person name="Hong C."/>
            <person name="Coffey M."/>
            <person name="Young S.K."/>
            <person name="Zeng Q."/>
            <person name="Gargeya S."/>
            <person name="Fitzgerald M."/>
            <person name="Abouelleil A."/>
            <person name="Alvarado L."/>
            <person name="Chapman S.B."/>
            <person name="Gainer-Dewar J."/>
            <person name="Goldberg J."/>
            <person name="Griggs A."/>
            <person name="Gujja S."/>
            <person name="Hansen M."/>
            <person name="Howarth C."/>
            <person name="Imamovic A."/>
            <person name="Ireland A."/>
            <person name="Larimer J."/>
            <person name="McCowan C."/>
            <person name="Murphy C."/>
            <person name="Pearson M."/>
            <person name="Poon T.W."/>
            <person name="Priest M."/>
            <person name="Roberts A."/>
            <person name="Saif S."/>
            <person name="Shea T."/>
            <person name="Sykes S."/>
            <person name="Wortman J."/>
            <person name="Nusbaum C."/>
            <person name="Birren B."/>
        </authorList>
    </citation>
    <scope>NUCLEOTIDE SEQUENCE [LARGE SCALE GENOMIC DNA]</scope>
    <source>
        <strain evidence="1 2">P1569</strain>
    </source>
</reference>
<name>V9E2T9_PHYNI</name>
<accession>V9E2T9</accession>